<name>A0A4U5UEU0_COLLU</name>
<dbReference type="AlphaFoldDB" id="A0A4U5UEU0"/>
<protein>
    <submittedName>
        <fullName evidence="1">Uncharacterized protein</fullName>
    </submittedName>
</protein>
<proteinExistence type="predicted"/>
<evidence type="ECO:0000313" key="2">
    <source>
        <dbReference type="Proteomes" id="UP000298787"/>
    </source>
</evidence>
<gene>
    <name evidence="1" type="ORF">D9C73_007175</name>
</gene>
<sequence length="102" mass="12192">MNGEISYRDQNCFLYQAVNMFISAVKHGDLWRLTHFWSQPQVDKKRNCSFWLHWLHVHHDPRSGRGFRLLNCHQVFVHGGNRWVSLNHTQKTVHADPPWSPF</sequence>
<organism evidence="1 2">
    <name type="scientific">Collichthys lucidus</name>
    <name type="common">Big head croaker</name>
    <name type="synonym">Sciaena lucida</name>
    <dbReference type="NCBI Taxonomy" id="240159"/>
    <lineage>
        <taxon>Eukaryota</taxon>
        <taxon>Metazoa</taxon>
        <taxon>Chordata</taxon>
        <taxon>Craniata</taxon>
        <taxon>Vertebrata</taxon>
        <taxon>Euteleostomi</taxon>
        <taxon>Actinopterygii</taxon>
        <taxon>Neopterygii</taxon>
        <taxon>Teleostei</taxon>
        <taxon>Neoteleostei</taxon>
        <taxon>Acanthomorphata</taxon>
        <taxon>Eupercaria</taxon>
        <taxon>Sciaenidae</taxon>
        <taxon>Collichthys</taxon>
    </lineage>
</organism>
<evidence type="ECO:0000313" key="1">
    <source>
        <dbReference type="EMBL" id="TKS73097.1"/>
    </source>
</evidence>
<reference evidence="1 2" key="1">
    <citation type="submission" date="2019-01" db="EMBL/GenBank/DDBJ databases">
        <title>Genome Assembly of Collichthys lucidus.</title>
        <authorList>
            <person name="Cai M."/>
            <person name="Xiao S."/>
        </authorList>
    </citation>
    <scope>NUCLEOTIDE SEQUENCE [LARGE SCALE GENOMIC DNA]</scope>
    <source>
        <strain evidence="1">JT15FE1705JMU</strain>
        <tissue evidence="1">Muscle</tissue>
    </source>
</reference>
<dbReference type="EMBL" id="CM014084">
    <property type="protein sequence ID" value="TKS73097.1"/>
    <property type="molecule type" value="Genomic_DNA"/>
</dbReference>
<accession>A0A4U5UEU0</accession>
<keyword evidence="2" id="KW-1185">Reference proteome</keyword>
<dbReference type="Proteomes" id="UP000298787">
    <property type="component" value="Chromosome 7"/>
</dbReference>